<reference evidence="14 15" key="1">
    <citation type="journal article" date="2010" name="J. Bacteriol.">
        <title>Genome sequences of Pelagibaca bermudensis HTCC2601T and Maritimibacter alkaliphilus HTCC2654T, the type strains of two marine Roseobacter genera.</title>
        <authorList>
            <person name="Thrash J.C."/>
            <person name="Cho J.C."/>
            <person name="Ferriera S."/>
            <person name="Johnson J."/>
            <person name="Vergin K.L."/>
            <person name="Giovannoni S.J."/>
        </authorList>
    </citation>
    <scope>NUCLEOTIDE SEQUENCE [LARGE SCALE GENOMIC DNA]</scope>
    <source>
        <strain evidence="14 15">HTCC2654</strain>
    </source>
</reference>
<dbReference type="PANTHER" id="PTHR33693">
    <property type="entry name" value="TYPE-5 URACIL-DNA GLYCOSYLASE"/>
    <property type="match status" value="1"/>
</dbReference>
<dbReference type="GO" id="GO:0006281">
    <property type="term" value="P:DNA repair"/>
    <property type="evidence" value="ECO:0007669"/>
    <property type="project" value="UniProtKB-KW"/>
</dbReference>
<evidence type="ECO:0000313" key="15">
    <source>
        <dbReference type="Proteomes" id="UP000002931"/>
    </source>
</evidence>
<evidence type="ECO:0000256" key="4">
    <source>
        <dbReference type="ARBA" id="ARBA00019403"/>
    </source>
</evidence>
<dbReference type="Proteomes" id="UP000002931">
    <property type="component" value="Unassembled WGS sequence"/>
</dbReference>
<dbReference type="InterPro" id="IPR036895">
    <property type="entry name" value="Uracil-DNA_glycosylase-like_sf"/>
</dbReference>
<evidence type="ECO:0000256" key="7">
    <source>
        <dbReference type="ARBA" id="ARBA00022763"/>
    </source>
</evidence>
<dbReference type="eggNOG" id="COG1573">
    <property type="taxonomic scope" value="Bacteria"/>
</dbReference>
<dbReference type="RefSeq" id="WP_008333955.1">
    <property type="nucleotide sequence ID" value="NZ_CH902578.1"/>
</dbReference>
<keyword evidence="10" id="KW-0411">Iron-sulfur</keyword>
<protein>
    <recommendedName>
        <fullName evidence="4">Type-4 uracil-DNA glycosylase</fullName>
        <ecNumber evidence="3">3.2.2.27</ecNumber>
    </recommendedName>
</protein>
<dbReference type="GO" id="GO:0051539">
    <property type="term" value="F:4 iron, 4 sulfur cluster binding"/>
    <property type="evidence" value="ECO:0007669"/>
    <property type="project" value="UniProtKB-KW"/>
</dbReference>
<evidence type="ECO:0000256" key="12">
    <source>
        <dbReference type="SAM" id="MobiDB-lite"/>
    </source>
</evidence>
<dbReference type="InterPro" id="IPR005122">
    <property type="entry name" value="Uracil-DNA_glycosylase-like"/>
</dbReference>
<dbReference type="AlphaFoldDB" id="A3VBZ5"/>
<dbReference type="HOGENOM" id="CLU_044815_1_0_5"/>
<evidence type="ECO:0000256" key="6">
    <source>
        <dbReference type="ARBA" id="ARBA00022723"/>
    </source>
</evidence>
<dbReference type="NCBIfam" id="TIGR00758">
    <property type="entry name" value="UDG_fam4"/>
    <property type="match status" value="1"/>
</dbReference>
<dbReference type="SMART" id="SM00987">
    <property type="entry name" value="UreE_C"/>
    <property type="match status" value="1"/>
</dbReference>
<feature type="region of interest" description="Disordered" evidence="12">
    <location>
        <begin position="34"/>
        <end position="57"/>
    </location>
</feature>
<keyword evidence="6" id="KW-0479">Metal-binding</keyword>
<comment type="catalytic activity">
    <reaction evidence="1">
        <text>Hydrolyzes single-stranded DNA or mismatched double-stranded DNA and polynucleotides, releasing free uracil.</text>
        <dbReference type="EC" id="3.2.2.27"/>
    </reaction>
</comment>
<dbReference type="GO" id="GO:0046872">
    <property type="term" value="F:metal ion binding"/>
    <property type="evidence" value="ECO:0007669"/>
    <property type="project" value="UniProtKB-KW"/>
</dbReference>
<dbReference type="EC" id="3.2.2.27" evidence="3"/>
<sequence>MESALDWHQAKALLEWYVELGVTDAVAEAPIDRYELKPEPPRTPAAPAPVPEGPTPLREVPRTDWVAVAKEHAAGAGSLEALAEAMQAYDGSPLKKGARSFVFSDGNPAARVMIVGEGPGAEEDREGKPFVGPAGRLLDQMFAAIGLNRATPDAQNALYITNVVPYRPPGNRNPTPEEIAMFTPFLLRHIELADPDIIIPMGNIALTALLDRQGITKLRGTWTEVLGKPALPMFHPSYLLRNPISKREAWADLLDIQAKLRAKT</sequence>
<evidence type="ECO:0000256" key="1">
    <source>
        <dbReference type="ARBA" id="ARBA00001400"/>
    </source>
</evidence>
<dbReference type="InterPro" id="IPR051536">
    <property type="entry name" value="UDG_Type-4/5"/>
</dbReference>
<dbReference type="InterPro" id="IPR005273">
    <property type="entry name" value="Ura-DNA_glyco_family4"/>
</dbReference>
<keyword evidence="15" id="KW-1185">Reference proteome</keyword>
<keyword evidence="9" id="KW-0408">Iron</keyword>
<accession>A3VBZ5</accession>
<dbReference type="OrthoDB" id="5290748at2"/>
<evidence type="ECO:0000256" key="2">
    <source>
        <dbReference type="ARBA" id="ARBA00006521"/>
    </source>
</evidence>
<gene>
    <name evidence="14" type="ORF">RB2654_17451</name>
</gene>
<keyword evidence="7" id="KW-0227">DNA damage</keyword>
<keyword evidence="11" id="KW-0234">DNA repair</keyword>
<dbReference type="GO" id="GO:0004844">
    <property type="term" value="F:uracil DNA N-glycosylase activity"/>
    <property type="evidence" value="ECO:0007669"/>
    <property type="project" value="UniProtKB-EC"/>
</dbReference>
<dbReference type="STRING" id="314271.RB2654_17451"/>
<evidence type="ECO:0000256" key="10">
    <source>
        <dbReference type="ARBA" id="ARBA00023014"/>
    </source>
</evidence>
<dbReference type="PANTHER" id="PTHR33693:SF1">
    <property type="entry name" value="TYPE-4 URACIL-DNA GLYCOSYLASE"/>
    <property type="match status" value="1"/>
</dbReference>
<evidence type="ECO:0000256" key="5">
    <source>
        <dbReference type="ARBA" id="ARBA00022485"/>
    </source>
</evidence>
<name>A3VBZ5_9RHOB</name>
<evidence type="ECO:0000256" key="8">
    <source>
        <dbReference type="ARBA" id="ARBA00022801"/>
    </source>
</evidence>
<dbReference type="SUPFAM" id="SSF52141">
    <property type="entry name" value="Uracil-DNA glycosylase-like"/>
    <property type="match status" value="1"/>
</dbReference>
<keyword evidence="8" id="KW-0378">Hydrolase</keyword>
<feature type="domain" description="Uracil-DNA glycosylase-like" evidence="13">
    <location>
        <begin position="103"/>
        <end position="254"/>
    </location>
</feature>
<dbReference type="Pfam" id="PF03167">
    <property type="entry name" value="UDG"/>
    <property type="match status" value="1"/>
</dbReference>
<feature type="compositionally biased region" description="Pro residues" evidence="12">
    <location>
        <begin position="41"/>
        <end position="54"/>
    </location>
</feature>
<dbReference type="SMART" id="SM00986">
    <property type="entry name" value="UDG"/>
    <property type="match status" value="1"/>
</dbReference>
<evidence type="ECO:0000256" key="9">
    <source>
        <dbReference type="ARBA" id="ARBA00023004"/>
    </source>
</evidence>
<organism evidence="14 15">
    <name type="scientific">Maritimibacter alkaliphilus HTCC2654</name>
    <dbReference type="NCBI Taxonomy" id="314271"/>
    <lineage>
        <taxon>Bacteria</taxon>
        <taxon>Pseudomonadati</taxon>
        <taxon>Pseudomonadota</taxon>
        <taxon>Alphaproteobacteria</taxon>
        <taxon>Rhodobacterales</taxon>
        <taxon>Roseobacteraceae</taxon>
        <taxon>Maritimibacter</taxon>
    </lineage>
</organism>
<evidence type="ECO:0000256" key="3">
    <source>
        <dbReference type="ARBA" id="ARBA00012030"/>
    </source>
</evidence>
<comment type="similarity">
    <text evidence="2">Belongs to the uracil-DNA glycosylase (UDG) superfamily. Type 4 (UDGa) family.</text>
</comment>
<proteinExistence type="inferred from homology"/>
<dbReference type="EMBL" id="AAMT01000002">
    <property type="protein sequence ID" value="EAQ14478.1"/>
    <property type="molecule type" value="Genomic_DNA"/>
</dbReference>
<evidence type="ECO:0000259" key="13">
    <source>
        <dbReference type="SMART" id="SM00986"/>
    </source>
</evidence>
<comment type="caution">
    <text evidence="14">The sequence shown here is derived from an EMBL/GenBank/DDBJ whole genome shotgun (WGS) entry which is preliminary data.</text>
</comment>
<evidence type="ECO:0000256" key="11">
    <source>
        <dbReference type="ARBA" id="ARBA00023204"/>
    </source>
</evidence>
<dbReference type="Gene3D" id="3.40.470.10">
    <property type="entry name" value="Uracil-DNA glycosylase-like domain"/>
    <property type="match status" value="1"/>
</dbReference>
<evidence type="ECO:0000313" key="14">
    <source>
        <dbReference type="EMBL" id="EAQ14478.1"/>
    </source>
</evidence>
<keyword evidence="5" id="KW-0004">4Fe-4S</keyword>
<dbReference type="CDD" id="cd10030">
    <property type="entry name" value="UDG-F4_TTUDGA_SPO1dp_like"/>
    <property type="match status" value="1"/>
</dbReference>